<dbReference type="Proteomes" id="UP000318704">
    <property type="component" value="Chromosome"/>
</dbReference>
<name>A0A517W097_9PLAN</name>
<keyword evidence="5" id="KW-0411">Iron-sulfur</keyword>
<evidence type="ECO:0000313" key="7">
    <source>
        <dbReference type="Proteomes" id="UP000318704"/>
    </source>
</evidence>
<evidence type="ECO:0000256" key="4">
    <source>
        <dbReference type="ARBA" id="ARBA00023004"/>
    </source>
</evidence>
<dbReference type="InterPro" id="IPR039650">
    <property type="entry name" value="HdrA-like"/>
</dbReference>
<dbReference type="PANTHER" id="PTHR43498">
    <property type="entry name" value="FERREDOXIN:COB-COM HETERODISULFIDE REDUCTASE SUBUNIT A"/>
    <property type="match status" value="1"/>
</dbReference>
<dbReference type="SUPFAM" id="SSF51905">
    <property type="entry name" value="FAD/NAD(P)-binding domain"/>
    <property type="match status" value="1"/>
</dbReference>
<evidence type="ECO:0000256" key="1">
    <source>
        <dbReference type="ARBA" id="ARBA00022485"/>
    </source>
</evidence>
<dbReference type="GO" id="GO:0051539">
    <property type="term" value="F:4 iron, 4 sulfur cluster binding"/>
    <property type="evidence" value="ECO:0007669"/>
    <property type="project" value="UniProtKB-KW"/>
</dbReference>
<proteinExistence type="predicted"/>
<gene>
    <name evidence="6" type="ORF">V144x_41860</name>
</gene>
<evidence type="ECO:0000256" key="5">
    <source>
        <dbReference type="ARBA" id="ARBA00023014"/>
    </source>
</evidence>
<protein>
    <submittedName>
        <fullName evidence="6">Putative FAD-binding dehydrogenase</fullName>
    </submittedName>
</protein>
<dbReference type="KEGG" id="gaw:V144x_41860"/>
<organism evidence="6 7">
    <name type="scientific">Gimesia aquarii</name>
    <dbReference type="NCBI Taxonomy" id="2527964"/>
    <lineage>
        <taxon>Bacteria</taxon>
        <taxon>Pseudomonadati</taxon>
        <taxon>Planctomycetota</taxon>
        <taxon>Planctomycetia</taxon>
        <taxon>Planctomycetales</taxon>
        <taxon>Planctomycetaceae</taxon>
        <taxon>Gimesia</taxon>
    </lineage>
</organism>
<keyword evidence="2" id="KW-0479">Metal-binding</keyword>
<dbReference type="RefSeq" id="WP_144987543.1">
    <property type="nucleotide sequence ID" value="NZ_CP037920.1"/>
</dbReference>
<evidence type="ECO:0000256" key="2">
    <source>
        <dbReference type="ARBA" id="ARBA00022723"/>
    </source>
</evidence>
<dbReference type="Pfam" id="PF12831">
    <property type="entry name" value="FAD_oxidored"/>
    <property type="match status" value="1"/>
</dbReference>
<dbReference type="GO" id="GO:0046872">
    <property type="term" value="F:metal ion binding"/>
    <property type="evidence" value="ECO:0007669"/>
    <property type="project" value="UniProtKB-KW"/>
</dbReference>
<dbReference type="PANTHER" id="PTHR43498:SF1">
    <property type="entry name" value="COB--COM HETERODISULFIDE REDUCTASE IRON-SULFUR SUBUNIT A"/>
    <property type="match status" value="1"/>
</dbReference>
<dbReference type="InterPro" id="IPR036188">
    <property type="entry name" value="FAD/NAD-bd_sf"/>
</dbReference>
<accession>A0A517W097</accession>
<dbReference type="GO" id="GO:0016491">
    <property type="term" value="F:oxidoreductase activity"/>
    <property type="evidence" value="ECO:0007669"/>
    <property type="project" value="UniProtKB-KW"/>
</dbReference>
<dbReference type="AlphaFoldDB" id="A0A517W097"/>
<evidence type="ECO:0000256" key="3">
    <source>
        <dbReference type="ARBA" id="ARBA00023002"/>
    </source>
</evidence>
<evidence type="ECO:0000313" key="6">
    <source>
        <dbReference type="EMBL" id="QDT98679.1"/>
    </source>
</evidence>
<keyword evidence="4" id="KW-0408">Iron</keyword>
<keyword evidence="3" id="KW-0560">Oxidoreductase</keyword>
<dbReference type="Gene3D" id="2.60.120.260">
    <property type="entry name" value="Galactose-binding domain-like"/>
    <property type="match status" value="1"/>
</dbReference>
<dbReference type="Gene3D" id="3.50.50.60">
    <property type="entry name" value="FAD/NAD(P)-binding domain"/>
    <property type="match status" value="1"/>
</dbReference>
<keyword evidence="1" id="KW-0004">4Fe-4S</keyword>
<reference evidence="6 7" key="1">
    <citation type="submission" date="2019-03" db="EMBL/GenBank/DDBJ databases">
        <title>Deep-cultivation of Planctomycetes and their phenomic and genomic characterization uncovers novel biology.</title>
        <authorList>
            <person name="Wiegand S."/>
            <person name="Jogler M."/>
            <person name="Boedeker C."/>
            <person name="Pinto D."/>
            <person name="Vollmers J."/>
            <person name="Rivas-Marin E."/>
            <person name="Kohn T."/>
            <person name="Peeters S.H."/>
            <person name="Heuer A."/>
            <person name="Rast P."/>
            <person name="Oberbeckmann S."/>
            <person name="Bunk B."/>
            <person name="Jeske O."/>
            <person name="Meyerdierks A."/>
            <person name="Storesund J.E."/>
            <person name="Kallscheuer N."/>
            <person name="Luecker S."/>
            <person name="Lage O.M."/>
            <person name="Pohl T."/>
            <person name="Merkel B.J."/>
            <person name="Hornburger P."/>
            <person name="Mueller R.-W."/>
            <person name="Bruemmer F."/>
            <person name="Labrenz M."/>
            <person name="Spormann A.M."/>
            <person name="Op den Camp H."/>
            <person name="Overmann J."/>
            <person name="Amann R."/>
            <person name="Jetten M.S.M."/>
            <person name="Mascher T."/>
            <person name="Medema M.H."/>
            <person name="Devos D.P."/>
            <person name="Kaster A.-K."/>
            <person name="Ovreas L."/>
            <person name="Rohde M."/>
            <person name="Galperin M.Y."/>
            <person name="Jogler C."/>
        </authorList>
    </citation>
    <scope>NUCLEOTIDE SEQUENCE [LARGE SCALE GENOMIC DNA]</scope>
    <source>
        <strain evidence="6 7">V144</strain>
    </source>
</reference>
<sequence>MAFNSIVKFKGNKNEVTLLQEHTLNCEILVAGGGMAGCCCAIAAARCGAKVILCQDRSVLGGNASSEIRMHIVGANGTGGFDRGVELETEAREGGIIEELRLENCVRNPQRSASMFDLILFEKCKAEPNLTLLLNTAVTAVTLNGDQIEHAIAERQSTEDRFTINAEIFIDCTGDGRLAAEAGALFIEGREGRQQFNESLAPETPDNHRLGSTILLQARRHNRPMPFIAPEWVRKFEQDELKRRLYATPGEEQPTHEYGYWWAEWGGVLDTIKQNEEIRDELLAVVMGIWDHVKNGPPGTPAGDDPFEAAHWALDWFGFLPGKRESRRFIGQHILTEQDLLTSRDFPDAIAFGGWSLDLHPPEGIDAPDLEPCTQHPVPSLYNVPLSACISKNRTNLMFAGRNISATHVAFSSTRVMATCAVIGQGVGTAAAFAVQQKLPPAELISNQGVMAQVQQQLLRDDSYLVGIQIQDHNDLARAACISASSERVGYEAANVVSGQTRCVHGAAGAPEGRANPGGHRWMSDPKAGLPATLQLEWDVPIQPSEIQLIFDTGLHRHLTLSHHDGYTSKMQWGAPQAETVRDYRIEVFDGKTWFLLAEVEGNFQRRRVHTVERTSSLSAIRVVVTASNGVDHARICEVRVY</sequence>
<dbReference type="EMBL" id="CP037920">
    <property type="protein sequence ID" value="QDT98679.1"/>
    <property type="molecule type" value="Genomic_DNA"/>
</dbReference>